<keyword evidence="5" id="KW-0964">Secreted</keyword>
<dbReference type="PANTHER" id="PTHR37928">
    <property type="entry name" value="CFEM DOMAIN PROTEIN (AFU_ORTHOLOGUE AFUA_6G14090)"/>
    <property type="match status" value="1"/>
</dbReference>
<proteinExistence type="inferred from homology"/>
<feature type="domain" description="CFEM" evidence="18">
    <location>
        <begin position="1"/>
        <end position="111"/>
    </location>
</feature>
<dbReference type="OrthoDB" id="3065412at2759"/>
<comment type="similarity">
    <text evidence="3">Belongs to the RBT5 family.</text>
</comment>
<dbReference type="SMART" id="SM00747">
    <property type="entry name" value="CFEM"/>
    <property type="match status" value="1"/>
</dbReference>
<keyword evidence="11" id="KW-0472">Membrane</keyword>
<evidence type="ECO:0000256" key="2">
    <source>
        <dbReference type="ARBA" id="ARBA00004613"/>
    </source>
</evidence>
<evidence type="ECO:0000256" key="14">
    <source>
        <dbReference type="ARBA" id="ARBA00023288"/>
    </source>
</evidence>
<feature type="disulfide bond" evidence="15">
    <location>
        <begin position="42"/>
        <end position="49"/>
    </location>
</feature>
<sequence length="143" mass="14273">MKFYVFAYVLLAGFAAAQQEKLPSCAQPCINKYTTGDGIAGCGQFDFKCICGNQDFLDGIACCLEDECDASGRAAAVKYAGQICSSAGVDVPDEVVCKNTTSTGTPTASSGSAATTSADSGNGASRGSAVGLLGAAMAVLAAL</sequence>
<dbReference type="PANTHER" id="PTHR37928:SF2">
    <property type="entry name" value="GPI ANCHORED CFEM DOMAIN PROTEIN (AFU_ORTHOLOGUE AFUA_6G10580)"/>
    <property type="match status" value="1"/>
</dbReference>
<feature type="region of interest" description="Disordered" evidence="16">
    <location>
        <begin position="102"/>
        <end position="123"/>
    </location>
</feature>
<name>A0A8H4L2U2_9HYPO</name>
<dbReference type="PROSITE" id="PS52012">
    <property type="entry name" value="CFEM"/>
    <property type="match status" value="1"/>
</dbReference>
<keyword evidence="7" id="KW-0336">GPI-anchor</keyword>
<feature type="binding site" description="axial binding residue" evidence="15">
    <location>
        <position position="46"/>
    </location>
    <ligand>
        <name>heme</name>
        <dbReference type="ChEBI" id="CHEBI:30413"/>
    </ligand>
    <ligandPart>
        <name>Fe</name>
        <dbReference type="ChEBI" id="CHEBI:18248"/>
    </ligandPart>
</feature>
<feature type="disulfide bond" evidence="15">
    <location>
        <begin position="51"/>
        <end position="84"/>
    </location>
</feature>
<keyword evidence="9 17" id="KW-0732">Signal</keyword>
<keyword evidence="12 15" id="KW-1015">Disulfide bond</keyword>
<dbReference type="InterPro" id="IPR008427">
    <property type="entry name" value="Extracellular_membr_CFEM_dom"/>
</dbReference>
<keyword evidence="13" id="KW-0325">Glycoprotein</keyword>
<dbReference type="EMBL" id="JAADYS010001630">
    <property type="protein sequence ID" value="KAF4461917.1"/>
    <property type="molecule type" value="Genomic_DNA"/>
</dbReference>
<evidence type="ECO:0000259" key="18">
    <source>
        <dbReference type="PROSITE" id="PS52012"/>
    </source>
</evidence>
<organism evidence="19 20">
    <name type="scientific">Fusarium albosuccineum</name>
    <dbReference type="NCBI Taxonomy" id="1237068"/>
    <lineage>
        <taxon>Eukaryota</taxon>
        <taxon>Fungi</taxon>
        <taxon>Dikarya</taxon>
        <taxon>Ascomycota</taxon>
        <taxon>Pezizomycotina</taxon>
        <taxon>Sordariomycetes</taxon>
        <taxon>Hypocreomycetidae</taxon>
        <taxon>Hypocreales</taxon>
        <taxon>Nectriaceae</taxon>
        <taxon>Fusarium</taxon>
        <taxon>Fusarium decemcellulare species complex</taxon>
    </lineage>
</organism>
<dbReference type="GO" id="GO:0005886">
    <property type="term" value="C:plasma membrane"/>
    <property type="evidence" value="ECO:0007669"/>
    <property type="project" value="UniProtKB-SubCell"/>
</dbReference>
<feature type="chain" id="PRO_5034867962" evidence="17">
    <location>
        <begin position="18"/>
        <end position="143"/>
    </location>
</feature>
<comment type="caution">
    <text evidence="19">The sequence shown here is derived from an EMBL/GenBank/DDBJ whole genome shotgun (WGS) entry which is preliminary data.</text>
</comment>
<evidence type="ECO:0000256" key="8">
    <source>
        <dbReference type="ARBA" id="ARBA00022723"/>
    </source>
</evidence>
<evidence type="ECO:0000256" key="7">
    <source>
        <dbReference type="ARBA" id="ARBA00022622"/>
    </source>
</evidence>
<dbReference type="GO" id="GO:0098552">
    <property type="term" value="C:side of membrane"/>
    <property type="evidence" value="ECO:0007669"/>
    <property type="project" value="UniProtKB-KW"/>
</dbReference>
<evidence type="ECO:0000313" key="19">
    <source>
        <dbReference type="EMBL" id="KAF4461917.1"/>
    </source>
</evidence>
<evidence type="ECO:0000256" key="17">
    <source>
        <dbReference type="SAM" id="SignalP"/>
    </source>
</evidence>
<evidence type="ECO:0000256" key="13">
    <source>
        <dbReference type="ARBA" id="ARBA00023180"/>
    </source>
</evidence>
<dbReference type="InterPro" id="IPR051735">
    <property type="entry name" value="CFEM_domain"/>
</dbReference>
<keyword evidence="6 15" id="KW-0349">Heme</keyword>
<reference evidence="19 20" key="1">
    <citation type="submission" date="2020-01" db="EMBL/GenBank/DDBJ databases">
        <title>Identification and distribution of gene clusters putatively required for synthesis of sphingolipid metabolism inhibitors in phylogenetically diverse species of the filamentous fungus Fusarium.</title>
        <authorList>
            <person name="Kim H.-S."/>
            <person name="Busman M."/>
            <person name="Brown D.W."/>
            <person name="Divon H."/>
            <person name="Uhlig S."/>
            <person name="Proctor R.H."/>
        </authorList>
    </citation>
    <scope>NUCLEOTIDE SEQUENCE [LARGE SCALE GENOMIC DNA]</scope>
    <source>
        <strain evidence="19 20">NRRL 20459</strain>
    </source>
</reference>
<evidence type="ECO:0000256" key="12">
    <source>
        <dbReference type="ARBA" id="ARBA00023157"/>
    </source>
</evidence>
<comment type="caution">
    <text evidence="15">Lacks conserved residue(s) required for the propagation of feature annotation.</text>
</comment>
<dbReference type="GO" id="GO:0046872">
    <property type="term" value="F:metal ion binding"/>
    <property type="evidence" value="ECO:0007669"/>
    <property type="project" value="UniProtKB-UniRule"/>
</dbReference>
<comment type="subcellular location">
    <subcellularLocation>
        <location evidence="1">Cell membrane</location>
        <topology evidence="1">Lipid-anchor</topology>
        <topology evidence="1">GPI-anchor</topology>
    </subcellularLocation>
    <subcellularLocation>
        <location evidence="2">Secreted</location>
    </subcellularLocation>
</comment>
<dbReference type="Proteomes" id="UP000554235">
    <property type="component" value="Unassembled WGS sequence"/>
</dbReference>
<evidence type="ECO:0000256" key="3">
    <source>
        <dbReference type="ARBA" id="ARBA00010031"/>
    </source>
</evidence>
<dbReference type="Pfam" id="PF05730">
    <property type="entry name" value="CFEM"/>
    <property type="match status" value="1"/>
</dbReference>
<evidence type="ECO:0000256" key="11">
    <source>
        <dbReference type="ARBA" id="ARBA00023136"/>
    </source>
</evidence>
<evidence type="ECO:0000256" key="5">
    <source>
        <dbReference type="ARBA" id="ARBA00022525"/>
    </source>
</evidence>
<feature type="signal peptide" evidence="17">
    <location>
        <begin position="1"/>
        <end position="17"/>
    </location>
</feature>
<evidence type="ECO:0000313" key="20">
    <source>
        <dbReference type="Proteomes" id="UP000554235"/>
    </source>
</evidence>
<keyword evidence="20" id="KW-1185">Reference proteome</keyword>
<gene>
    <name evidence="19" type="ORF">FALBO_11281</name>
</gene>
<keyword evidence="4" id="KW-1003">Cell membrane</keyword>
<keyword evidence="14" id="KW-0449">Lipoprotein</keyword>
<accession>A0A8H4L2U2</accession>
<evidence type="ECO:0000256" key="15">
    <source>
        <dbReference type="PROSITE-ProRule" id="PRU01356"/>
    </source>
</evidence>
<evidence type="ECO:0000256" key="6">
    <source>
        <dbReference type="ARBA" id="ARBA00022617"/>
    </source>
</evidence>
<dbReference type="GO" id="GO:0005576">
    <property type="term" value="C:extracellular region"/>
    <property type="evidence" value="ECO:0007669"/>
    <property type="project" value="UniProtKB-SubCell"/>
</dbReference>
<protein>
    <submittedName>
        <fullName evidence="19">Cell wall</fullName>
    </submittedName>
</protein>
<evidence type="ECO:0000256" key="10">
    <source>
        <dbReference type="ARBA" id="ARBA00023004"/>
    </source>
</evidence>
<keyword evidence="10 15" id="KW-0408">Iron</keyword>
<evidence type="ECO:0000256" key="1">
    <source>
        <dbReference type="ARBA" id="ARBA00004609"/>
    </source>
</evidence>
<evidence type="ECO:0000256" key="16">
    <source>
        <dbReference type="SAM" id="MobiDB-lite"/>
    </source>
</evidence>
<keyword evidence="8 15" id="KW-0479">Metal-binding</keyword>
<evidence type="ECO:0000256" key="9">
    <source>
        <dbReference type="ARBA" id="ARBA00022729"/>
    </source>
</evidence>
<evidence type="ECO:0000256" key="4">
    <source>
        <dbReference type="ARBA" id="ARBA00022475"/>
    </source>
</evidence>
<dbReference type="AlphaFoldDB" id="A0A8H4L2U2"/>